<evidence type="ECO:0000256" key="3">
    <source>
        <dbReference type="ARBA" id="ARBA00022729"/>
    </source>
</evidence>
<dbReference type="GO" id="GO:0009279">
    <property type="term" value="C:cell outer membrane"/>
    <property type="evidence" value="ECO:0007669"/>
    <property type="project" value="UniProtKB-SubCell"/>
</dbReference>
<dbReference type="Gene3D" id="1.25.40.390">
    <property type="match status" value="1"/>
</dbReference>
<dbReference type="InterPro" id="IPR033985">
    <property type="entry name" value="SusD-like_N"/>
</dbReference>
<evidence type="ECO:0000256" key="4">
    <source>
        <dbReference type="ARBA" id="ARBA00023136"/>
    </source>
</evidence>
<dbReference type="InterPro" id="IPR012944">
    <property type="entry name" value="SusD_RagB_dom"/>
</dbReference>
<keyword evidence="9" id="KW-1185">Reference proteome</keyword>
<evidence type="ECO:0000259" key="6">
    <source>
        <dbReference type="Pfam" id="PF07980"/>
    </source>
</evidence>
<protein>
    <submittedName>
        <fullName evidence="8">SusD family protein</fullName>
    </submittedName>
</protein>
<evidence type="ECO:0000256" key="5">
    <source>
        <dbReference type="ARBA" id="ARBA00023237"/>
    </source>
</evidence>
<sequence length="492" mass="55429">MKNYIKYIALIVLVISGTSCKKYLETAPDLRATVNTPAKVSELLVTAYPHANYQVFCEAISDNAEDKGIEAGGGDPLNRDPWFFEDVRSRDTDSPDFYWYGCYKAIAAANQALEVIRNADNPQDYVGQKGEALVARAYAHFMLVTIFSKVYDPATAGVDPGIPYVLEPEKEVVKKYSRKTVADVYEQIEKDLVEGLPLLSVVNYSVPKYHFTPAAAHAFATRFYLFKRDYTKVVEHANLVFPGGDITPNLRDFVTPTFRKLEPVAMSMLYSNATNPANILLQEAESWWGRNFASYRYALTIGLVNKTLWASNVSGGTWAYGIYGRELTYNLRKYKEHFVYTNQGGDTGNGYNMIPLFSAEEVLFNRAEANAQLGNQTDALKDLNAFGSKRLFVSSANPVYSAAAHEITVDKINNFYSSKSIKEGLIKTILDFKRAEFMFEGIRWFDILRHNLPVVHTTADLTKTYVLGPNDPRRVFQIPKEVEMAGIERNPR</sequence>
<feature type="domain" description="RagB/SusD" evidence="6">
    <location>
        <begin position="328"/>
        <end position="451"/>
    </location>
</feature>
<accession>A0A1M5HJC9</accession>
<evidence type="ECO:0000313" key="8">
    <source>
        <dbReference type="EMBL" id="SHG16037.1"/>
    </source>
</evidence>
<dbReference type="SUPFAM" id="SSF48452">
    <property type="entry name" value="TPR-like"/>
    <property type="match status" value="1"/>
</dbReference>
<dbReference type="OrthoDB" id="1147023at2"/>
<evidence type="ECO:0000256" key="1">
    <source>
        <dbReference type="ARBA" id="ARBA00004442"/>
    </source>
</evidence>
<reference evidence="9" key="1">
    <citation type="submission" date="2016-11" db="EMBL/GenBank/DDBJ databases">
        <authorList>
            <person name="Varghese N."/>
            <person name="Submissions S."/>
        </authorList>
    </citation>
    <scope>NUCLEOTIDE SEQUENCE [LARGE SCALE GENOMIC DNA]</scope>
    <source>
        <strain evidence="9">DSM 16990</strain>
    </source>
</reference>
<evidence type="ECO:0000256" key="2">
    <source>
        <dbReference type="ARBA" id="ARBA00006275"/>
    </source>
</evidence>
<dbReference type="Pfam" id="PF14322">
    <property type="entry name" value="SusD-like_3"/>
    <property type="match status" value="1"/>
</dbReference>
<feature type="domain" description="SusD-like N-terminal" evidence="7">
    <location>
        <begin position="22"/>
        <end position="225"/>
    </location>
</feature>
<dbReference type="Pfam" id="PF07980">
    <property type="entry name" value="SusD_RagB"/>
    <property type="match status" value="1"/>
</dbReference>
<dbReference type="PROSITE" id="PS51257">
    <property type="entry name" value="PROKAR_LIPOPROTEIN"/>
    <property type="match status" value="1"/>
</dbReference>
<dbReference type="Proteomes" id="UP000184287">
    <property type="component" value="Unassembled WGS sequence"/>
</dbReference>
<keyword evidence="5" id="KW-0998">Cell outer membrane</keyword>
<dbReference type="STRING" id="288992.SAMN04488522_104687"/>
<dbReference type="EMBL" id="FQUQ01000004">
    <property type="protein sequence ID" value="SHG16037.1"/>
    <property type="molecule type" value="Genomic_DNA"/>
</dbReference>
<proteinExistence type="inferred from homology"/>
<evidence type="ECO:0000259" key="7">
    <source>
        <dbReference type="Pfam" id="PF14322"/>
    </source>
</evidence>
<comment type="subcellular location">
    <subcellularLocation>
        <location evidence="1">Cell outer membrane</location>
    </subcellularLocation>
</comment>
<dbReference type="InterPro" id="IPR011990">
    <property type="entry name" value="TPR-like_helical_dom_sf"/>
</dbReference>
<keyword evidence="4" id="KW-0472">Membrane</keyword>
<dbReference type="RefSeq" id="WP_073233417.1">
    <property type="nucleotide sequence ID" value="NZ_FQUQ01000004.1"/>
</dbReference>
<comment type="similarity">
    <text evidence="2">Belongs to the SusD family.</text>
</comment>
<name>A0A1M5HJC9_9SPHI</name>
<keyword evidence="3" id="KW-0732">Signal</keyword>
<gene>
    <name evidence="8" type="ORF">SAMN04488522_104687</name>
</gene>
<evidence type="ECO:0000313" key="9">
    <source>
        <dbReference type="Proteomes" id="UP000184287"/>
    </source>
</evidence>
<dbReference type="AlphaFoldDB" id="A0A1M5HJC9"/>
<organism evidence="8 9">
    <name type="scientific">Pedobacter caeni</name>
    <dbReference type="NCBI Taxonomy" id="288992"/>
    <lineage>
        <taxon>Bacteria</taxon>
        <taxon>Pseudomonadati</taxon>
        <taxon>Bacteroidota</taxon>
        <taxon>Sphingobacteriia</taxon>
        <taxon>Sphingobacteriales</taxon>
        <taxon>Sphingobacteriaceae</taxon>
        <taxon>Pedobacter</taxon>
    </lineage>
</organism>